<comment type="caution">
    <text evidence="2">The sequence shown here is derived from an EMBL/GenBank/DDBJ whole genome shotgun (WGS) entry which is preliminary data.</text>
</comment>
<dbReference type="CDD" id="cd03194">
    <property type="entry name" value="GST_C_3"/>
    <property type="match status" value="1"/>
</dbReference>
<dbReference type="InterPro" id="IPR040079">
    <property type="entry name" value="Glutathione_S-Trfase"/>
</dbReference>
<dbReference type="Pfam" id="PF13409">
    <property type="entry name" value="GST_N_2"/>
    <property type="match status" value="1"/>
</dbReference>
<organism evidence="2">
    <name type="scientific">mine drainage metagenome</name>
    <dbReference type="NCBI Taxonomy" id="410659"/>
    <lineage>
        <taxon>unclassified sequences</taxon>
        <taxon>metagenomes</taxon>
        <taxon>ecological metagenomes</taxon>
    </lineage>
</organism>
<reference evidence="2" key="2">
    <citation type="journal article" date="2014" name="ISME J.">
        <title>Microbial stratification in low pH oxic and suboxic macroscopic growths along an acid mine drainage.</title>
        <authorList>
            <person name="Mendez-Garcia C."/>
            <person name="Mesa V."/>
            <person name="Sprenger R.R."/>
            <person name="Richter M."/>
            <person name="Diez M.S."/>
            <person name="Solano J."/>
            <person name="Bargiela R."/>
            <person name="Golyshina O.V."/>
            <person name="Manteca A."/>
            <person name="Ramos J.L."/>
            <person name="Gallego J.R."/>
            <person name="Llorente I."/>
            <person name="Martins Dos Santos V.A."/>
            <person name="Jensen O.N."/>
            <person name="Pelaez A.I."/>
            <person name="Sanchez J."/>
            <person name="Ferrer M."/>
        </authorList>
    </citation>
    <scope>NUCLEOTIDE SEQUENCE</scope>
</reference>
<dbReference type="GO" id="GO:0006559">
    <property type="term" value="P:L-phenylalanine catabolic process"/>
    <property type="evidence" value="ECO:0007669"/>
    <property type="project" value="TreeGrafter"/>
</dbReference>
<dbReference type="SUPFAM" id="SSF52833">
    <property type="entry name" value="Thioredoxin-like"/>
    <property type="match status" value="1"/>
</dbReference>
<protein>
    <submittedName>
        <fullName evidence="2">Glutathione S-transferase domain-containing protein</fullName>
    </submittedName>
</protein>
<reference evidence="2" key="1">
    <citation type="submission" date="2013-08" db="EMBL/GenBank/DDBJ databases">
        <authorList>
            <person name="Mendez C."/>
            <person name="Richter M."/>
            <person name="Ferrer M."/>
            <person name="Sanchez J."/>
        </authorList>
    </citation>
    <scope>NUCLEOTIDE SEQUENCE</scope>
</reference>
<accession>T1A6A6</accession>
<dbReference type="GO" id="GO:0004364">
    <property type="term" value="F:glutathione transferase activity"/>
    <property type="evidence" value="ECO:0007669"/>
    <property type="project" value="TreeGrafter"/>
</dbReference>
<dbReference type="GO" id="GO:0006749">
    <property type="term" value="P:glutathione metabolic process"/>
    <property type="evidence" value="ECO:0007669"/>
    <property type="project" value="TreeGrafter"/>
</dbReference>
<name>T1A6A6_9ZZZZ</name>
<keyword evidence="2" id="KW-0808">Transferase</keyword>
<dbReference type="Gene3D" id="3.40.30.10">
    <property type="entry name" value="Glutaredoxin"/>
    <property type="match status" value="1"/>
</dbReference>
<dbReference type="AlphaFoldDB" id="T1A6A6"/>
<dbReference type="Gene3D" id="1.20.1050.10">
    <property type="match status" value="1"/>
</dbReference>
<dbReference type="PROSITE" id="PS50404">
    <property type="entry name" value="GST_NTER"/>
    <property type="match status" value="1"/>
</dbReference>
<dbReference type="SFLD" id="SFLDS00019">
    <property type="entry name" value="Glutathione_Transferase_(cytos"/>
    <property type="match status" value="1"/>
</dbReference>
<feature type="domain" description="GST N-terminal" evidence="1">
    <location>
        <begin position="5"/>
        <end position="85"/>
    </location>
</feature>
<evidence type="ECO:0000313" key="2">
    <source>
        <dbReference type="EMBL" id="EQD36419.1"/>
    </source>
</evidence>
<dbReference type="PANTHER" id="PTHR42673">
    <property type="entry name" value="MALEYLACETOACETATE ISOMERASE"/>
    <property type="match status" value="1"/>
</dbReference>
<evidence type="ECO:0000259" key="1">
    <source>
        <dbReference type="PROSITE" id="PS50404"/>
    </source>
</evidence>
<dbReference type="SUPFAM" id="SSF47616">
    <property type="entry name" value="GST C-terminal domain-like"/>
    <property type="match status" value="1"/>
</dbReference>
<dbReference type="InterPro" id="IPR004045">
    <property type="entry name" value="Glutathione_S-Trfase_N"/>
</dbReference>
<dbReference type="CDD" id="cd03043">
    <property type="entry name" value="GST_N_1"/>
    <property type="match status" value="1"/>
</dbReference>
<dbReference type="GO" id="GO:0016034">
    <property type="term" value="F:maleylacetoacetate isomerase activity"/>
    <property type="evidence" value="ECO:0007669"/>
    <property type="project" value="TreeGrafter"/>
</dbReference>
<proteinExistence type="predicted"/>
<sequence length="211" mass="23448">MSELPVLVIGDKTYSSWSLRPWLLLRQAGIAFEERLLWLHRPEFRSEVARYSPSGRVPALLHDGAVIWESLAILEYINETWLQGRGWPSERKARAQARAIACEMHSGFAALRRELSLNLRRHGAALQPGHDAAQDIQRVLTLWQDTRARFGSGGPFLFGAFGCADAMYAPVALRFVVYGIALPPVAQAYVDAILALPAIAEWRAAAALETD</sequence>
<dbReference type="PANTHER" id="PTHR42673:SF4">
    <property type="entry name" value="MALEYLACETOACETATE ISOMERASE"/>
    <property type="match status" value="1"/>
</dbReference>
<dbReference type="InterPro" id="IPR036282">
    <property type="entry name" value="Glutathione-S-Trfase_C_sf"/>
</dbReference>
<gene>
    <name evidence="2" type="ORF">B1A_17895</name>
</gene>
<dbReference type="EMBL" id="AUZX01013178">
    <property type="protein sequence ID" value="EQD36419.1"/>
    <property type="molecule type" value="Genomic_DNA"/>
</dbReference>
<dbReference type="InterPro" id="IPR036249">
    <property type="entry name" value="Thioredoxin-like_sf"/>
</dbReference>